<dbReference type="InterPro" id="IPR023753">
    <property type="entry name" value="FAD/NAD-binding_dom"/>
</dbReference>
<dbReference type="InterPro" id="IPR036188">
    <property type="entry name" value="FAD/NAD-bd_sf"/>
</dbReference>
<comment type="caution">
    <text evidence="2">The sequence shown here is derived from an EMBL/GenBank/DDBJ whole genome shotgun (WGS) entry which is preliminary data.</text>
</comment>
<protein>
    <submittedName>
        <fullName evidence="2">Monooxygenase, flavin-binding family</fullName>
    </submittedName>
</protein>
<dbReference type="PANTHER" id="PTHR42877:SF4">
    <property type="entry name" value="FAD_NAD(P)-BINDING DOMAIN-CONTAINING PROTEIN-RELATED"/>
    <property type="match status" value="1"/>
</dbReference>
<dbReference type="EMBL" id="ACLF03000006">
    <property type="protein sequence ID" value="EFQ82928.1"/>
    <property type="molecule type" value="Genomic_DNA"/>
</dbReference>
<evidence type="ECO:0000259" key="1">
    <source>
        <dbReference type="Pfam" id="PF07992"/>
    </source>
</evidence>
<feature type="domain" description="FAD/NAD(P)-binding" evidence="1">
    <location>
        <begin position="9"/>
        <end position="225"/>
    </location>
</feature>
<dbReference type="OrthoDB" id="5168853at2"/>
<keyword evidence="2" id="KW-0503">Monooxygenase</keyword>
<keyword evidence="2" id="KW-0560">Oxidoreductase</keyword>
<name>E2SCH5_9ACTN</name>
<dbReference type="GO" id="GO:0004497">
    <property type="term" value="F:monooxygenase activity"/>
    <property type="evidence" value="ECO:0007669"/>
    <property type="project" value="UniProtKB-KW"/>
</dbReference>
<dbReference type="Pfam" id="PF07992">
    <property type="entry name" value="Pyr_redox_2"/>
    <property type="match status" value="1"/>
</dbReference>
<keyword evidence="3" id="KW-1185">Reference proteome</keyword>
<sequence length="497" mass="54269">MTTPTLDHEVAVVGAGFSGIGVAIALGRAGIFVILEDGDGVGGAWHWNTYPGVAVDIPSFSYQFSFAQRSDWSRVYAPGAELKGYAEDCVDTYGLRPKIRFDSRVTDAEFDEDLHVWRLTLRGGDTLTVRHLVGATGVLTQPKPPAIPGVDDFAGTAVHTARWDHDLDLTGQRVAVIGTGASAVQLIPSIAEQVEHLTVFQRTPIWCLPKFDAPLPAAARTALRRVPGAKAVARLLSQSYVEATFPLAAHFSTILPVAKIGARGGRAFLAQQVHDPVVREKLTPQYGLGCKRPSFSNEYLATFNRPDVALETTPIAEITATGVTTTDGVEHPVDVLVLATGFQVFEVGNMPPFPVRGRGGVNLGQWWEQNRYQAYEGATVPGFPNFFTVLGPYGYNGSSYFTLIENQARHIVRCLVRARAEQATAVEISAAAHDRYFTKMLARRPRQIFFQGTCGGSNSYYFDAHGDVPLRPSSTLEVAWRSAHFDLDDYRFEQTPA</sequence>
<organism evidence="2 3">
    <name type="scientific">Aeromicrobium marinum DSM 15272</name>
    <dbReference type="NCBI Taxonomy" id="585531"/>
    <lineage>
        <taxon>Bacteria</taxon>
        <taxon>Bacillati</taxon>
        <taxon>Actinomycetota</taxon>
        <taxon>Actinomycetes</taxon>
        <taxon>Propionibacteriales</taxon>
        <taxon>Nocardioidaceae</taxon>
        <taxon>Aeromicrobium</taxon>
    </lineage>
</organism>
<reference evidence="2" key="1">
    <citation type="submission" date="2010-08" db="EMBL/GenBank/DDBJ databases">
        <authorList>
            <person name="Muzny D."/>
            <person name="Qin X."/>
            <person name="Buhay C."/>
            <person name="Dugan-Rocha S."/>
            <person name="Ding Y."/>
            <person name="Chen G."/>
            <person name="Hawes A."/>
            <person name="Holder M."/>
            <person name="Jhangiani S."/>
            <person name="Johnson A."/>
            <person name="Khan Z."/>
            <person name="Li Z."/>
            <person name="Liu W."/>
            <person name="Liu X."/>
            <person name="Perez L."/>
            <person name="Shen H."/>
            <person name="Wang Q."/>
            <person name="Watt J."/>
            <person name="Xi L."/>
            <person name="Xin Y."/>
            <person name="Zhou J."/>
            <person name="Deng J."/>
            <person name="Jiang H."/>
            <person name="Liu Y."/>
            <person name="Qu J."/>
            <person name="Song X.-Z."/>
            <person name="Zhang L."/>
            <person name="Villasana D."/>
            <person name="Johnson A."/>
            <person name="Liu J."/>
            <person name="Liyanage D."/>
            <person name="Lorensuhewa L."/>
            <person name="Robinson T."/>
            <person name="Song A."/>
            <person name="Song B.-B."/>
            <person name="Dinh H."/>
            <person name="Thornton R."/>
            <person name="Coyle M."/>
            <person name="Francisco L."/>
            <person name="Jackson L."/>
            <person name="Javaid M."/>
            <person name="Korchina V."/>
            <person name="Kovar C."/>
            <person name="Mata R."/>
            <person name="Mathew T."/>
            <person name="Ngo R."/>
            <person name="Nguyen L."/>
            <person name="Nguyen N."/>
            <person name="Okwuonu G."/>
            <person name="Ongeri F."/>
            <person name="Pham C."/>
            <person name="Simmons D."/>
            <person name="Wilczek-Boney K."/>
            <person name="Hale W."/>
            <person name="Jakkamsetti A."/>
            <person name="Pham P."/>
            <person name="Ruth R."/>
            <person name="San Lucas F."/>
            <person name="Warren J."/>
            <person name="Zhang J."/>
            <person name="Zhao Z."/>
            <person name="Zhou C."/>
            <person name="Zhu D."/>
            <person name="Lee S."/>
            <person name="Bess C."/>
            <person name="Blankenburg K."/>
            <person name="Forbes L."/>
            <person name="Fu Q."/>
            <person name="Gubbala S."/>
            <person name="Hirani K."/>
            <person name="Jayaseelan J.C."/>
            <person name="Lara F."/>
            <person name="Munidasa M."/>
            <person name="Palculict T."/>
            <person name="Patil S."/>
            <person name="Pu L.-L."/>
            <person name="Saada N."/>
            <person name="Tang L."/>
            <person name="Weissenberger G."/>
            <person name="Zhu Y."/>
            <person name="Hemphill L."/>
            <person name="Shang Y."/>
            <person name="Youmans B."/>
            <person name="Ayvaz T."/>
            <person name="Ross M."/>
            <person name="Santibanez J."/>
            <person name="Aqrawi P."/>
            <person name="Gross S."/>
            <person name="Joshi V."/>
            <person name="Fowler G."/>
            <person name="Nazareth L."/>
            <person name="Reid J."/>
            <person name="Worley K."/>
            <person name="Petrosino J."/>
            <person name="Highlander S."/>
            <person name="Gibbs R."/>
        </authorList>
    </citation>
    <scope>NUCLEOTIDE SEQUENCE [LARGE SCALE GENOMIC DNA]</scope>
    <source>
        <strain evidence="2">DSM 15272</strain>
    </source>
</reference>
<dbReference type="RefSeq" id="WP_007077229.1">
    <property type="nucleotide sequence ID" value="NZ_CM001024.1"/>
</dbReference>
<dbReference type="HOGENOM" id="CLU_006937_7_1_11"/>
<dbReference type="Proteomes" id="UP000003111">
    <property type="component" value="Unassembled WGS sequence"/>
</dbReference>
<dbReference type="STRING" id="585531.HMPREF0063_12137"/>
<dbReference type="Gene3D" id="3.50.50.60">
    <property type="entry name" value="FAD/NAD(P)-binding domain"/>
    <property type="match status" value="2"/>
</dbReference>
<gene>
    <name evidence="2" type="ORF">HMPREF0063_12137</name>
</gene>
<evidence type="ECO:0000313" key="3">
    <source>
        <dbReference type="Proteomes" id="UP000003111"/>
    </source>
</evidence>
<dbReference type="InterPro" id="IPR051209">
    <property type="entry name" value="FAD-bind_Monooxygenase_sf"/>
</dbReference>
<dbReference type="PANTHER" id="PTHR42877">
    <property type="entry name" value="L-ORNITHINE N(5)-MONOOXYGENASE-RELATED"/>
    <property type="match status" value="1"/>
</dbReference>
<dbReference type="eggNOG" id="COG2072">
    <property type="taxonomic scope" value="Bacteria"/>
</dbReference>
<evidence type="ECO:0000313" key="2">
    <source>
        <dbReference type="EMBL" id="EFQ82928.1"/>
    </source>
</evidence>
<dbReference type="AlphaFoldDB" id="E2SCH5"/>
<dbReference type="PRINTS" id="PR00469">
    <property type="entry name" value="PNDRDTASEII"/>
</dbReference>
<proteinExistence type="predicted"/>
<dbReference type="SUPFAM" id="SSF51905">
    <property type="entry name" value="FAD/NAD(P)-binding domain"/>
    <property type="match status" value="1"/>
</dbReference>
<accession>E2SCH5</accession>